<dbReference type="AlphaFoldDB" id="A0A7W4FFG6"/>
<comment type="subcellular location">
    <subcellularLocation>
        <location evidence="1">Membrane</location>
        <topology evidence="1">Single-pass membrane protein</topology>
    </subcellularLocation>
</comment>
<dbReference type="RefSeq" id="WP_081482899.1">
    <property type="nucleotide sequence ID" value="NZ_JABEQG010000015.1"/>
</dbReference>
<organism evidence="8 9">
    <name type="scientific">Gluconacetobacter diazotrophicus</name>
    <name type="common">Acetobacter diazotrophicus</name>
    <dbReference type="NCBI Taxonomy" id="33996"/>
    <lineage>
        <taxon>Bacteria</taxon>
        <taxon>Pseudomonadati</taxon>
        <taxon>Pseudomonadota</taxon>
        <taxon>Alphaproteobacteria</taxon>
        <taxon>Acetobacterales</taxon>
        <taxon>Acetobacteraceae</taxon>
        <taxon>Gluconacetobacter</taxon>
    </lineage>
</organism>
<evidence type="ECO:0000313" key="8">
    <source>
        <dbReference type="EMBL" id="MBB2156554.1"/>
    </source>
</evidence>
<evidence type="ECO:0000313" key="9">
    <source>
        <dbReference type="Proteomes" id="UP000550787"/>
    </source>
</evidence>
<evidence type="ECO:0000256" key="2">
    <source>
        <dbReference type="ARBA" id="ARBA00010265"/>
    </source>
</evidence>
<protein>
    <submittedName>
        <fullName evidence="8">TrbI/VirB10 family protein</fullName>
    </submittedName>
</protein>
<dbReference type="Pfam" id="PF03743">
    <property type="entry name" value="TrbI"/>
    <property type="match status" value="1"/>
</dbReference>
<dbReference type="GO" id="GO:0016020">
    <property type="term" value="C:membrane"/>
    <property type="evidence" value="ECO:0007669"/>
    <property type="project" value="UniProtKB-SubCell"/>
</dbReference>
<feature type="compositionally biased region" description="Low complexity" evidence="6">
    <location>
        <begin position="22"/>
        <end position="37"/>
    </location>
</feature>
<keyword evidence="4 7" id="KW-1133">Transmembrane helix</keyword>
<reference evidence="8 9" key="1">
    <citation type="submission" date="2020-04" db="EMBL/GenBank/DDBJ databases">
        <title>Description of novel Gluconacetobacter.</title>
        <authorList>
            <person name="Sombolestani A."/>
        </authorList>
    </citation>
    <scope>NUCLEOTIDE SEQUENCE [LARGE SCALE GENOMIC DNA]</scope>
    <source>
        <strain evidence="8 9">LMG 7603</strain>
    </source>
</reference>
<feature type="compositionally biased region" description="Basic and acidic residues" evidence="6">
    <location>
        <begin position="1"/>
        <end position="18"/>
    </location>
</feature>
<keyword evidence="5 7" id="KW-0472">Membrane</keyword>
<gene>
    <name evidence="8" type="ORF">HLH33_09565</name>
</gene>
<dbReference type="Gene3D" id="2.40.128.260">
    <property type="entry name" value="Type IV secretion system, VirB10/TraB/TrbI"/>
    <property type="match status" value="1"/>
</dbReference>
<accession>A0A7W4FFG6</accession>
<feature type="transmembrane region" description="Helical" evidence="7">
    <location>
        <begin position="57"/>
        <end position="77"/>
    </location>
</feature>
<dbReference type="Proteomes" id="UP000550787">
    <property type="component" value="Unassembled WGS sequence"/>
</dbReference>
<keyword evidence="3 7" id="KW-0812">Transmembrane</keyword>
<evidence type="ECO:0000256" key="7">
    <source>
        <dbReference type="SAM" id="Phobius"/>
    </source>
</evidence>
<name>A0A7W4FFG6_GLUDI</name>
<dbReference type="EMBL" id="JABEQG010000015">
    <property type="protein sequence ID" value="MBB2156554.1"/>
    <property type="molecule type" value="Genomic_DNA"/>
</dbReference>
<sequence>MSEGKDAPERPDGHHSSGERNAPGGASSASPSPSPASVPDLRLRAERPRVVRLSRTVIWSLGGVGVVAVAFALGYALEASHRPPSAPAGPENASPPSAAGLDALPKDYAGVPKLGPALPGDLGRPILHAQEQGKSVPTSAIGNEDARRAQQEIDAAIGSKLFAGIETRDQHEAQAMPAMASGSADPNRDRADTRAQAGNRAFLAGQPDRQTVSPDRIMPVASPYVLQAGTVIAGALNTKISSDLPGQVVGHVTQNVYDSPTGRILLVPQGSTLFGAYNSGISFGQQRTQIIWTRLIFPNGESLVLEKLPGADAIGQSGLSDEVNNHWGQLFKAALVTTLLSVGSEAGTSQSENNLAQAIRSGASNGFSMVGNRLVDRSLDIQPTLTDRPGLPFTLVLSRDLVLKPYVKQGDNQHG</sequence>
<feature type="region of interest" description="Disordered" evidence="6">
    <location>
        <begin position="81"/>
        <end position="103"/>
    </location>
</feature>
<evidence type="ECO:0000256" key="3">
    <source>
        <dbReference type="ARBA" id="ARBA00022692"/>
    </source>
</evidence>
<proteinExistence type="inferred from homology"/>
<evidence type="ECO:0000256" key="6">
    <source>
        <dbReference type="SAM" id="MobiDB-lite"/>
    </source>
</evidence>
<feature type="region of interest" description="Disordered" evidence="6">
    <location>
        <begin position="1"/>
        <end position="41"/>
    </location>
</feature>
<dbReference type="InterPro" id="IPR005498">
    <property type="entry name" value="T4SS_VirB10/TraB/TrbI"/>
</dbReference>
<comment type="caution">
    <text evidence="8">The sequence shown here is derived from an EMBL/GenBank/DDBJ whole genome shotgun (WGS) entry which is preliminary data.</text>
</comment>
<evidence type="ECO:0000256" key="4">
    <source>
        <dbReference type="ARBA" id="ARBA00022989"/>
    </source>
</evidence>
<dbReference type="CDD" id="cd16429">
    <property type="entry name" value="VirB10"/>
    <property type="match status" value="1"/>
</dbReference>
<evidence type="ECO:0000256" key="5">
    <source>
        <dbReference type="ARBA" id="ARBA00023136"/>
    </source>
</evidence>
<evidence type="ECO:0000256" key="1">
    <source>
        <dbReference type="ARBA" id="ARBA00004167"/>
    </source>
</evidence>
<comment type="similarity">
    <text evidence="2">Belongs to the TrbI/VirB10 family.</text>
</comment>
<dbReference type="InterPro" id="IPR042217">
    <property type="entry name" value="T4SS_VirB10/TrbI"/>
</dbReference>